<feature type="domain" description="PhoD-like phosphatase metallophosphatase" evidence="1">
    <location>
        <begin position="215"/>
        <end position="296"/>
    </location>
</feature>
<protein>
    <recommendedName>
        <fullName evidence="5">PhoD-like phosphatase metallophosphatase domain-containing protein</fullName>
    </recommendedName>
</protein>
<dbReference type="Pfam" id="PF09423">
    <property type="entry name" value="PhoD"/>
    <property type="match status" value="2"/>
</dbReference>
<dbReference type="InterPro" id="IPR032093">
    <property type="entry name" value="PhoD_N"/>
</dbReference>
<accession>A0A4Y9ZUA9</accession>
<evidence type="ECO:0000313" key="3">
    <source>
        <dbReference type="EMBL" id="TFY77421.1"/>
    </source>
</evidence>
<dbReference type="Gene3D" id="2.60.40.380">
    <property type="entry name" value="Purple acid phosphatase-like, N-terminal"/>
    <property type="match status" value="1"/>
</dbReference>
<dbReference type="InterPro" id="IPR029052">
    <property type="entry name" value="Metallo-depent_PP-like"/>
</dbReference>
<dbReference type="InterPro" id="IPR018946">
    <property type="entry name" value="PhoD-like_MPP"/>
</dbReference>
<dbReference type="STRING" id="135208.A0A4Y9ZUA9"/>
<dbReference type="PANTHER" id="PTHR43606:SF7">
    <property type="entry name" value="PHOSPHATASE, PUTATIVE (AFU_ORTHOLOGUE AFUA_6G08710)-RELATED"/>
    <property type="match status" value="1"/>
</dbReference>
<feature type="domain" description="Phospholipase D N-terminal" evidence="2">
    <location>
        <begin position="12"/>
        <end position="113"/>
    </location>
</feature>
<dbReference type="Gene3D" id="3.60.21.70">
    <property type="entry name" value="PhoD-like phosphatase"/>
    <property type="match status" value="1"/>
</dbReference>
<sequence>MCLRKLSSAHLHSVASGDPFDTSVLLWTRAVPLTNGTSPGPDQSVPVCVSYKVFTSSSLSGTPVNAGEAFTSYDVDFTVKVEATGLTADTKYWYFFADCTNPSSVSPTGVTRTLPHPDSYFNAYGVAAHNTSADVFVHLGDYIYEALGNGAGIGRQVLGRELATIHDYRQRLNQYRTDVSLIFAHQNAPWITVWMTTRCIIPAAAVFVHSLPAKVADNSWKAGTADSNDTSVGCAFSPSGACFTDRKLAAVRAYHEWMPVRQVAADDKLRIWRNFQIGKLLDLTMLDTRQYDRDLTDVYYNTGL</sequence>
<dbReference type="OrthoDB" id="29024at2759"/>
<dbReference type="PANTHER" id="PTHR43606">
    <property type="entry name" value="PHOSPHATASE, PUTATIVE (AFU_ORTHOLOGUE AFUA_6G08710)-RELATED"/>
    <property type="match status" value="1"/>
</dbReference>
<dbReference type="Pfam" id="PF16655">
    <property type="entry name" value="PhoD_N"/>
    <property type="match status" value="1"/>
</dbReference>
<dbReference type="InterPro" id="IPR038607">
    <property type="entry name" value="PhoD-like_sf"/>
</dbReference>
<dbReference type="AlphaFoldDB" id="A0A4Y9ZUA9"/>
<evidence type="ECO:0000259" key="2">
    <source>
        <dbReference type="Pfam" id="PF16655"/>
    </source>
</evidence>
<evidence type="ECO:0000313" key="4">
    <source>
        <dbReference type="Proteomes" id="UP000298061"/>
    </source>
</evidence>
<dbReference type="InterPro" id="IPR052900">
    <property type="entry name" value="Phospholipid_Metab_Enz"/>
</dbReference>
<evidence type="ECO:0000259" key="1">
    <source>
        <dbReference type="Pfam" id="PF09423"/>
    </source>
</evidence>
<proteinExistence type="predicted"/>
<organism evidence="3 4">
    <name type="scientific">Hericium alpestre</name>
    <dbReference type="NCBI Taxonomy" id="135208"/>
    <lineage>
        <taxon>Eukaryota</taxon>
        <taxon>Fungi</taxon>
        <taxon>Dikarya</taxon>
        <taxon>Basidiomycota</taxon>
        <taxon>Agaricomycotina</taxon>
        <taxon>Agaricomycetes</taxon>
        <taxon>Russulales</taxon>
        <taxon>Hericiaceae</taxon>
        <taxon>Hericium</taxon>
    </lineage>
</organism>
<evidence type="ECO:0008006" key="5">
    <source>
        <dbReference type="Google" id="ProtNLM"/>
    </source>
</evidence>
<keyword evidence="4" id="KW-1185">Reference proteome</keyword>
<dbReference type="SUPFAM" id="SSF56300">
    <property type="entry name" value="Metallo-dependent phosphatases"/>
    <property type="match status" value="1"/>
</dbReference>
<dbReference type="Proteomes" id="UP000298061">
    <property type="component" value="Unassembled WGS sequence"/>
</dbReference>
<dbReference type="EMBL" id="SFCI01000920">
    <property type="protein sequence ID" value="TFY77421.1"/>
    <property type="molecule type" value="Genomic_DNA"/>
</dbReference>
<feature type="domain" description="PhoD-like phosphatase metallophosphatase" evidence="1">
    <location>
        <begin position="117"/>
        <end position="194"/>
    </location>
</feature>
<reference evidence="3 4" key="1">
    <citation type="submission" date="2019-02" db="EMBL/GenBank/DDBJ databases">
        <title>Genome sequencing of the rare red list fungi Hericium alpestre (H. flagellum).</title>
        <authorList>
            <person name="Buettner E."/>
            <person name="Kellner H."/>
        </authorList>
    </citation>
    <scope>NUCLEOTIDE SEQUENCE [LARGE SCALE GENOMIC DNA]</scope>
    <source>
        <strain evidence="3 4">DSM 108284</strain>
    </source>
</reference>
<name>A0A4Y9ZUA9_9AGAM</name>
<gene>
    <name evidence="3" type="ORF">EWM64_g6591</name>
</gene>
<comment type="caution">
    <text evidence="3">The sequence shown here is derived from an EMBL/GenBank/DDBJ whole genome shotgun (WGS) entry which is preliminary data.</text>
</comment>